<evidence type="ECO:0000256" key="2">
    <source>
        <dbReference type="ARBA" id="ARBA00010742"/>
    </source>
</evidence>
<gene>
    <name evidence="5" type="ORF">HD593_009596</name>
</gene>
<evidence type="ECO:0000313" key="5">
    <source>
        <dbReference type="EMBL" id="MBB6554801.1"/>
    </source>
</evidence>
<evidence type="ECO:0000256" key="1">
    <source>
        <dbReference type="ARBA" id="ARBA00004418"/>
    </source>
</evidence>
<comment type="subcellular location">
    <subcellularLocation>
        <location evidence="1">Periplasm</location>
    </subcellularLocation>
</comment>
<proteinExistence type="inferred from homology"/>
<dbReference type="AlphaFoldDB" id="A0A7X0P3W6"/>
<organism evidence="5 6">
    <name type="scientific">Nonomuraea rubra</name>
    <dbReference type="NCBI Taxonomy" id="46180"/>
    <lineage>
        <taxon>Bacteria</taxon>
        <taxon>Bacillati</taxon>
        <taxon>Actinomycetota</taxon>
        <taxon>Actinomycetes</taxon>
        <taxon>Streptosporangiales</taxon>
        <taxon>Streptosporangiaceae</taxon>
        <taxon>Nonomuraea</taxon>
    </lineage>
</organism>
<reference evidence="5 6" key="1">
    <citation type="submission" date="2020-08" db="EMBL/GenBank/DDBJ databases">
        <title>Sequencing the genomes of 1000 actinobacteria strains.</title>
        <authorList>
            <person name="Klenk H.-P."/>
        </authorList>
    </citation>
    <scope>NUCLEOTIDE SEQUENCE [LARGE SCALE GENOMIC DNA]</scope>
    <source>
        <strain evidence="5 6">DSM 43768</strain>
    </source>
</reference>
<dbReference type="Proteomes" id="UP000565579">
    <property type="component" value="Unassembled WGS sequence"/>
</dbReference>
<accession>A0A7X0P3W6</accession>
<dbReference type="SMART" id="SM00062">
    <property type="entry name" value="PBPb"/>
    <property type="match status" value="1"/>
</dbReference>
<protein>
    <submittedName>
        <fullName evidence="5">NitT/TauT family transport system substrate-binding protein</fullName>
    </submittedName>
</protein>
<dbReference type="RefSeq" id="WP_185109473.1">
    <property type="nucleotide sequence ID" value="NZ_BAAAXY010000093.1"/>
</dbReference>
<dbReference type="PANTHER" id="PTHR30024">
    <property type="entry name" value="ALIPHATIC SULFONATES-BINDING PROTEIN-RELATED"/>
    <property type="match status" value="1"/>
</dbReference>
<dbReference type="Pfam" id="PF09084">
    <property type="entry name" value="NMT1"/>
    <property type="match status" value="1"/>
</dbReference>
<dbReference type="InterPro" id="IPR001638">
    <property type="entry name" value="Solute-binding_3/MltF_N"/>
</dbReference>
<comment type="caution">
    <text evidence="5">The sequence shown here is derived from an EMBL/GenBank/DDBJ whole genome shotgun (WGS) entry which is preliminary data.</text>
</comment>
<evidence type="ECO:0000256" key="3">
    <source>
        <dbReference type="ARBA" id="ARBA00022729"/>
    </source>
</evidence>
<evidence type="ECO:0000313" key="6">
    <source>
        <dbReference type="Proteomes" id="UP000565579"/>
    </source>
</evidence>
<dbReference type="EMBL" id="JACHMI010000001">
    <property type="protein sequence ID" value="MBB6554801.1"/>
    <property type="molecule type" value="Genomic_DNA"/>
</dbReference>
<feature type="domain" description="Solute-binding protein family 3/N-terminal" evidence="4">
    <location>
        <begin position="33"/>
        <end position="260"/>
    </location>
</feature>
<name>A0A7X0P3W6_9ACTN</name>
<dbReference type="GO" id="GO:0042597">
    <property type="term" value="C:periplasmic space"/>
    <property type="evidence" value="ECO:0007669"/>
    <property type="project" value="UniProtKB-SubCell"/>
</dbReference>
<dbReference type="SUPFAM" id="SSF53850">
    <property type="entry name" value="Periplasmic binding protein-like II"/>
    <property type="match status" value="1"/>
</dbReference>
<dbReference type="PANTHER" id="PTHR30024:SF47">
    <property type="entry name" value="TAURINE-BINDING PERIPLASMIC PROTEIN"/>
    <property type="match status" value="1"/>
</dbReference>
<keyword evidence="3" id="KW-0732">Signal</keyword>
<sequence length="317" mass="32736">MAVALALSACGGGGEGQTGATGAASSGGLEKTQLLVGVVPVPSSASLFIAEKRGFFKEEGLTVKTEIIQAPTAVMPKIVNGSMDAFMTSYVVLMTINDSGAAKLKLFQHTMGGAPNVSGVVVAKGSPIKTVADLKGKTVGVNVLKALGQTVTNAHLQEAGVKPEEVKFVPVPFADQLGALSTGKVDAAWLVEPFLSAAKKSGSTQIVDTTSGVTEGVPIDGWGVTEQWLTKYPKTAAAFHRALAKAQEVAGADRRAIDEVVPTYTQIPADTAAAMTLGTFTMEPDRASVQKLADLMHGYGYLKAKVDVGRLFASVGE</sequence>
<evidence type="ECO:0000259" key="4">
    <source>
        <dbReference type="SMART" id="SM00062"/>
    </source>
</evidence>
<dbReference type="Gene3D" id="3.40.190.10">
    <property type="entry name" value="Periplasmic binding protein-like II"/>
    <property type="match status" value="2"/>
</dbReference>
<comment type="similarity">
    <text evidence="2">Belongs to the bacterial solute-binding protein SsuA/TauA family.</text>
</comment>
<dbReference type="InterPro" id="IPR015168">
    <property type="entry name" value="SsuA/THI5"/>
</dbReference>
<keyword evidence="6" id="KW-1185">Reference proteome</keyword>